<evidence type="ECO:0008006" key="3">
    <source>
        <dbReference type="Google" id="ProtNLM"/>
    </source>
</evidence>
<dbReference type="RefSeq" id="WP_082216331.1">
    <property type="nucleotide sequence ID" value="NZ_FUZA01000005.1"/>
</dbReference>
<organism evidence="1 2">
    <name type="scientific">Dyadobacter psychrophilus</name>
    <dbReference type="NCBI Taxonomy" id="651661"/>
    <lineage>
        <taxon>Bacteria</taxon>
        <taxon>Pseudomonadati</taxon>
        <taxon>Bacteroidota</taxon>
        <taxon>Cytophagia</taxon>
        <taxon>Cytophagales</taxon>
        <taxon>Spirosomataceae</taxon>
        <taxon>Dyadobacter</taxon>
    </lineage>
</organism>
<dbReference type="Proteomes" id="UP000190897">
    <property type="component" value="Unassembled WGS sequence"/>
</dbReference>
<name>A0A1T5G9B1_9BACT</name>
<evidence type="ECO:0000313" key="1">
    <source>
        <dbReference type="EMBL" id="SKC05073.1"/>
    </source>
</evidence>
<accession>A0A1T5G9B1</accession>
<dbReference type="NCBIfam" id="TIGR02664">
    <property type="entry name" value="nitr_red_assoc"/>
    <property type="match status" value="1"/>
</dbReference>
<dbReference type="AlphaFoldDB" id="A0A1T5G9B1"/>
<dbReference type="Pfam" id="PF09655">
    <property type="entry name" value="Nitr_red_assoc"/>
    <property type="match status" value="1"/>
</dbReference>
<evidence type="ECO:0000313" key="2">
    <source>
        <dbReference type="Proteomes" id="UP000190897"/>
    </source>
</evidence>
<dbReference type="InterPro" id="IPR013481">
    <property type="entry name" value="NarM"/>
</dbReference>
<reference evidence="2" key="1">
    <citation type="submission" date="2017-02" db="EMBL/GenBank/DDBJ databases">
        <authorList>
            <person name="Varghese N."/>
            <person name="Submissions S."/>
        </authorList>
    </citation>
    <scope>NUCLEOTIDE SEQUENCE [LARGE SCALE GENOMIC DNA]</scope>
    <source>
        <strain evidence="2">DSM 22270</strain>
    </source>
</reference>
<keyword evidence="2" id="KW-1185">Reference proteome</keyword>
<protein>
    <recommendedName>
        <fullName evidence="3">Nitrate reductase associated protein</fullName>
    </recommendedName>
</protein>
<dbReference type="OrthoDB" id="7263223at2"/>
<proteinExistence type="predicted"/>
<gene>
    <name evidence="1" type="ORF">SAMN05660293_03824</name>
</gene>
<dbReference type="EMBL" id="FUZA01000005">
    <property type="protein sequence ID" value="SKC05073.1"/>
    <property type="molecule type" value="Genomic_DNA"/>
</dbReference>
<dbReference type="STRING" id="651661.SAMN05660293_03824"/>
<sequence>MKTLEIGTQYFRFENDFVNNLRCIPMIVRYKLDSCRIKLQLADWAKLNFEEKAQLAELPCQFPHDIEAYGHYVNALVWKYTGQYPSVLKQVADSWNETHEIPAEVKEKASEFACPQLTMEQWKNLETLQRFALVKLGRSGHEGKNFPVAFSEFGLM</sequence>